<organism evidence="1 2">
    <name type="scientific">Roseomonas acroporae</name>
    <dbReference type="NCBI Taxonomy" id="2937791"/>
    <lineage>
        <taxon>Bacteria</taxon>
        <taxon>Pseudomonadati</taxon>
        <taxon>Pseudomonadota</taxon>
        <taxon>Alphaproteobacteria</taxon>
        <taxon>Acetobacterales</taxon>
        <taxon>Roseomonadaceae</taxon>
        <taxon>Roseomonas</taxon>
    </lineage>
</organism>
<name>A0A9X1Y9C8_9PROT</name>
<gene>
    <name evidence="1" type="ORF">M0638_10085</name>
</gene>
<dbReference type="RefSeq" id="WP_248666853.1">
    <property type="nucleotide sequence ID" value="NZ_JALPRX010000038.1"/>
</dbReference>
<reference evidence="1" key="1">
    <citation type="submission" date="2022-04" db="EMBL/GenBank/DDBJ databases">
        <title>Roseomonas acroporae sp. nov., isolated from coral Acropora digitifera.</title>
        <authorList>
            <person name="Sun H."/>
        </authorList>
    </citation>
    <scope>NUCLEOTIDE SEQUENCE</scope>
    <source>
        <strain evidence="1">NAR14</strain>
    </source>
</reference>
<evidence type="ECO:0000313" key="1">
    <source>
        <dbReference type="EMBL" id="MCK8784730.1"/>
    </source>
</evidence>
<dbReference type="Proteomes" id="UP001139516">
    <property type="component" value="Unassembled WGS sequence"/>
</dbReference>
<dbReference type="EMBL" id="JALPRX010000038">
    <property type="protein sequence ID" value="MCK8784730.1"/>
    <property type="molecule type" value="Genomic_DNA"/>
</dbReference>
<accession>A0A9X1Y9C8</accession>
<protein>
    <submittedName>
        <fullName evidence="1">Uncharacterized protein</fullName>
    </submittedName>
</protein>
<sequence length="148" mass="15665">MAPGCGAEGIFVDVSADRECSVVLMEHGGQLASGLTPFCDYLQLEIESVRNGAGLELALQVLRPVAVVAEVGSDLRRISEVIETVARHDRSLPLLLVMVDQPDTRGTALAAGRQWQLATLSTVASNAAASRMMDFLADAGRVAGIWSD</sequence>
<keyword evidence="2" id="KW-1185">Reference proteome</keyword>
<evidence type="ECO:0000313" key="2">
    <source>
        <dbReference type="Proteomes" id="UP001139516"/>
    </source>
</evidence>
<dbReference type="AlphaFoldDB" id="A0A9X1Y9C8"/>
<proteinExistence type="predicted"/>
<comment type="caution">
    <text evidence="1">The sequence shown here is derived from an EMBL/GenBank/DDBJ whole genome shotgun (WGS) entry which is preliminary data.</text>
</comment>